<evidence type="ECO:0000313" key="2">
    <source>
        <dbReference type="Proteomes" id="UP001177021"/>
    </source>
</evidence>
<dbReference type="EMBL" id="CASHSV030000034">
    <property type="protein sequence ID" value="CAJ2642713.1"/>
    <property type="molecule type" value="Genomic_DNA"/>
</dbReference>
<evidence type="ECO:0000313" key="1">
    <source>
        <dbReference type="EMBL" id="CAJ2642713.1"/>
    </source>
</evidence>
<protein>
    <submittedName>
        <fullName evidence="1">Uncharacterized protein</fullName>
    </submittedName>
</protein>
<accession>A0ACB0JGE8</accession>
<name>A0ACB0JGE8_TRIPR</name>
<gene>
    <name evidence="1" type="ORF">MILVUS5_LOCUS12140</name>
</gene>
<organism evidence="1 2">
    <name type="scientific">Trifolium pratense</name>
    <name type="common">Red clover</name>
    <dbReference type="NCBI Taxonomy" id="57577"/>
    <lineage>
        <taxon>Eukaryota</taxon>
        <taxon>Viridiplantae</taxon>
        <taxon>Streptophyta</taxon>
        <taxon>Embryophyta</taxon>
        <taxon>Tracheophyta</taxon>
        <taxon>Spermatophyta</taxon>
        <taxon>Magnoliopsida</taxon>
        <taxon>eudicotyledons</taxon>
        <taxon>Gunneridae</taxon>
        <taxon>Pentapetalae</taxon>
        <taxon>rosids</taxon>
        <taxon>fabids</taxon>
        <taxon>Fabales</taxon>
        <taxon>Fabaceae</taxon>
        <taxon>Papilionoideae</taxon>
        <taxon>50 kb inversion clade</taxon>
        <taxon>NPAAA clade</taxon>
        <taxon>Hologalegina</taxon>
        <taxon>IRL clade</taxon>
        <taxon>Trifolieae</taxon>
        <taxon>Trifolium</taxon>
    </lineage>
</organism>
<sequence>MPKITASLVLVVLVMAFVLNGYSVDGAGRGNELEKNGAGIHNSQKFWWLLDCLFLYKKCMIDDFKSCPNYLNKCASKHHR</sequence>
<reference evidence="1" key="1">
    <citation type="submission" date="2023-10" db="EMBL/GenBank/DDBJ databases">
        <authorList>
            <person name="Rodriguez Cubillos JULIANA M."/>
            <person name="De Vega J."/>
        </authorList>
    </citation>
    <scope>NUCLEOTIDE SEQUENCE</scope>
</reference>
<keyword evidence="2" id="KW-1185">Reference proteome</keyword>
<proteinExistence type="predicted"/>
<comment type="caution">
    <text evidence="1">The sequence shown here is derived from an EMBL/GenBank/DDBJ whole genome shotgun (WGS) entry which is preliminary data.</text>
</comment>
<dbReference type="Proteomes" id="UP001177021">
    <property type="component" value="Unassembled WGS sequence"/>
</dbReference>